<dbReference type="AlphaFoldDB" id="A0A2V3YC29"/>
<dbReference type="InterPro" id="IPR000515">
    <property type="entry name" value="MetI-like"/>
</dbReference>
<evidence type="ECO:0000256" key="5">
    <source>
        <dbReference type="ARBA" id="ARBA00022989"/>
    </source>
</evidence>
<comment type="caution">
    <text evidence="9">The sequence shown here is derived from an EMBL/GenBank/DDBJ whole genome shotgun (WGS) entry which is preliminary data.</text>
</comment>
<organism evidence="9 10">
    <name type="scientific">Hungatella effluvii</name>
    <dbReference type="NCBI Taxonomy" id="1096246"/>
    <lineage>
        <taxon>Bacteria</taxon>
        <taxon>Bacillati</taxon>
        <taxon>Bacillota</taxon>
        <taxon>Clostridia</taxon>
        <taxon>Lachnospirales</taxon>
        <taxon>Lachnospiraceae</taxon>
        <taxon>Hungatella</taxon>
    </lineage>
</organism>
<dbReference type="SUPFAM" id="SSF161098">
    <property type="entry name" value="MetI-like"/>
    <property type="match status" value="1"/>
</dbReference>
<proteinExistence type="inferred from homology"/>
<feature type="transmembrane region" description="Helical" evidence="7">
    <location>
        <begin position="21"/>
        <end position="43"/>
    </location>
</feature>
<evidence type="ECO:0000313" key="9">
    <source>
        <dbReference type="EMBL" id="PXX49347.1"/>
    </source>
</evidence>
<feature type="transmembrane region" description="Helical" evidence="7">
    <location>
        <begin position="115"/>
        <end position="138"/>
    </location>
</feature>
<evidence type="ECO:0000256" key="4">
    <source>
        <dbReference type="ARBA" id="ARBA00022692"/>
    </source>
</evidence>
<accession>A0A2V3YC29</accession>
<dbReference type="GO" id="GO:0055085">
    <property type="term" value="P:transmembrane transport"/>
    <property type="evidence" value="ECO:0007669"/>
    <property type="project" value="InterPro"/>
</dbReference>
<dbReference type="Gene3D" id="1.10.3720.10">
    <property type="entry name" value="MetI-like"/>
    <property type="match status" value="1"/>
</dbReference>
<evidence type="ECO:0000256" key="2">
    <source>
        <dbReference type="ARBA" id="ARBA00022448"/>
    </source>
</evidence>
<keyword evidence="10" id="KW-1185">Reference proteome</keyword>
<name>A0A2V3YC29_9FIRM</name>
<dbReference type="PROSITE" id="PS50928">
    <property type="entry name" value="ABC_TM1"/>
    <property type="match status" value="1"/>
</dbReference>
<keyword evidence="5 7" id="KW-1133">Transmembrane helix</keyword>
<evidence type="ECO:0000313" key="10">
    <source>
        <dbReference type="Proteomes" id="UP000248057"/>
    </source>
</evidence>
<feature type="transmembrane region" description="Helical" evidence="7">
    <location>
        <begin position="83"/>
        <end position="103"/>
    </location>
</feature>
<dbReference type="GO" id="GO:0005886">
    <property type="term" value="C:plasma membrane"/>
    <property type="evidence" value="ECO:0007669"/>
    <property type="project" value="UniProtKB-SubCell"/>
</dbReference>
<keyword evidence="4 7" id="KW-0812">Transmembrane</keyword>
<evidence type="ECO:0000256" key="3">
    <source>
        <dbReference type="ARBA" id="ARBA00022475"/>
    </source>
</evidence>
<dbReference type="InterPro" id="IPR035906">
    <property type="entry name" value="MetI-like_sf"/>
</dbReference>
<dbReference type="PANTHER" id="PTHR30193:SF37">
    <property type="entry name" value="INNER MEMBRANE ABC TRANSPORTER PERMEASE PROTEIN YCJO"/>
    <property type="match status" value="1"/>
</dbReference>
<evidence type="ECO:0000256" key="6">
    <source>
        <dbReference type="ARBA" id="ARBA00023136"/>
    </source>
</evidence>
<dbReference type="CDD" id="cd06261">
    <property type="entry name" value="TM_PBP2"/>
    <property type="match status" value="1"/>
</dbReference>
<feature type="transmembrane region" description="Helical" evidence="7">
    <location>
        <begin position="273"/>
        <end position="293"/>
    </location>
</feature>
<dbReference type="Proteomes" id="UP000248057">
    <property type="component" value="Unassembled WGS sequence"/>
</dbReference>
<evidence type="ECO:0000259" key="8">
    <source>
        <dbReference type="PROSITE" id="PS50928"/>
    </source>
</evidence>
<comment type="similarity">
    <text evidence="7">Belongs to the binding-protein-dependent transport system permease family.</text>
</comment>
<keyword evidence="6 7" id="KW-0472">Membrane</keyword>
<dbReference type="EMBL" id="QJKD01000014">
    <property type="protein sequence ID" value="PXX49347.1"/>
    <property type="molecule type" value="Genomic_DNA"/>
</dbReference>
<gene>
    <name evidence="9" type="ORF">DFR60_114139</name>
</gene>
<keyword evidence="2 7" id="KW-0813">Transport</keyword>
<evidence type="ECO:0000256" key="7">
    <source>
        <dbReference type="RuleBase" id="RU363032"/>
    </source>
</evidence>
<evidence type="ECO:0000256" key="1">
    <source>
        <dbReference type="ARBA" id="ARBA00004651"/>
    </source>
</evidence>
<keyword evidence="3" id="KW-1003">Cell membrane</keyword>
<dbReference type="PANTHER" id="PTHR30193">
    <property type="entry name" value="ABC TRANSPORTER PERMEASE PROTEIN"/>
    <property type="match status" value="1"/>
</dbReference>
<protein>
    <submittedName>
        <fullName evidence="9">Lactose ABC transporter membrane protein</fullName>
    </submittedName>
</protein>
<comment type="subcellular location">
    <subcellularLocation>
        <location evidence="1 7">Cell membrane</location>
        <topology evidence="1 7">Multi-pass membrane protein</topology>
    </subcellularLocation>
</comment>
<sequence>MSKGTSLHVQFMNSKKISSVIKGWLFIGFGTLIIVIFCFYPMIGALANSFQTGMGMNLHFCGLANYKRLLVDPIFLSSVKNTFLYLIVQVPVMLFLAMLYAVLLNDKKLKCRSFFRIAIFLPCVTSLVAYAVLFKSLFSDSGFINQILMTLHVIQSPIHWLTDAFWGKITIIIAITWRWTGYNMIFFLSALQNIDPEIYEAAEIDGANVVQKFFSITAPLLKPIILFTSITSISGTLQLFDEVVNLTQGGPGNATITMSQYIYNLCFKYTPDFGYASAVSYAILLMIVVLTAIQFKVTGGKKND</sequence>
<dbReference type="Pfam" id="PF00528">
    <property type="entry name" value="BPD_transp_1"/>
    <property type="match status" value="1"/>
</dbReference>
<dbReference type="InterPro" id="IPR051393">
    <property type="entry name" value="ABC_transporter_permease"/>
</dbReference>
<feature type="domain" description="ABC transmembrane type-1" evidence="8">
    <location>
        <begin position="79"/>
        <end position="294"/>
    </location>
</feature>
<reference evidence="9 10" key="1">
    <citation type="submission" date="2018-05" db="EMBL/GenBank/DDBJ databases">
        <title>Genomic Encyclopedia of Type Strains, Phase IV (KMG-IV): sequencing the most valuable type-strain genomes for metagenomic binning, comparative biology and taxonomic classification.</title>
        <authorList>
            <person name="Goeker M."/>
        </authorList>
    </citation>
    <scope>NUCLEOTIDE SEQUENCE [LARGE SCALE GENOMIC DNA]</scope>
    <source>
        <strain evidence="9 10">DSM 24995</strain>
    </source>
</reference>